<feature type="transmembrane region" description="Helical" evidence="6">
    <location>
        <begin position="130"/>
        <end position="147"/>
    </location>
</feature>
<organism evidence="8 9">
    <name type="scientific">Anabarilius grahami</name>
    <name type="common">Kanglang fish</name>
    <name type="synonym">Barilius grahami</name>
    <dbReference type="NCBI Taxonomy" id="495550"/>
    <lineage>
        <taxon>Eukaryota</taxon>
        <taxon>Metazoa</taxon>
        <taxon>Chordata</taxon>
        <taxon>Craniata</taxon>
        <taxon>Vertebrata</taxon>
        <taxon>Euteleostomi</taxon>
        <taxon>Actinopterygii</taxon>
        <taxon>Neopterygii</taxon>
        <taxon>Teleostei</taxon>
        <taxon>Ostariophysi</taxon>
        <taxon>Cypriniformes</taxon>
        <taxon>Xenocyprididae</taxon>
        <taxon>Xenocypridinae</taxon>
        <taxon>Xenocypridinae incertae sedis</taxon>
        <taxon>Anabarilius</taxon>
    </lineage>
</organism>
<name>A0A3N0Z713_ANAGA</name>
<sequence length="380" mass="41801">MHKTLKNWKQTFAGFAPDLELTCGIVFVIVLSCVFSVIPCYSDISEQFFSLESSAVLSGHVYKLFTYFLYHKNMINFFLSAILMVFPCSGLEKGIGTVRFLYRSLLLSSISGLLYVLLESLLFSPSSRNSVNGFIPLSLSVLGMITISSAMRRAYIMGVSVPTPSLPWIILIIITLFFPNTAFLCNVLAIITGILYGKEWFSLLEMSESRASVLEKKFPFRLLKLIPGVQFIPASAEERKKPLDFTDAPPGSYPVQAYAPVNAASGQATATYDGWPVSLYPQQQYTFPSPQIGVGTGHNHGHSHGHSHSHGHHHGHSHHPASPWMPMSPYAQHQFRPPFNMTGQPFSEPQPGVPFTPQLSQSGVPGFPTTPPGASVSFTS</sequence>
<dbReference type="PANTHER" id="PTHR43066:SF12">
    <property type="entry name" value="RHOMBOID DOMAIN-CONTAINING 2"/>
    <property type="match status" value="1"/>
</dbReference>
<dbReference type="PANTHER" id="PTHR43066">
    <property type="entry name" value="RHOMBOID-RELATED PROTEIN"/>
    <property type="match status" value="1"/>
</dbReference>
<evidence type="ECO:0000313" key="9">
    <source>
        <dbReference type="Proteomes" id="UP000281406"/>
    </source>
</evidence>
<protein>
    <submittedName>
        <fullName evidence="8">Rhomboid domain-containing protein 2</fullName>
    </submittedName>
</protein>
<dbReference type="Proteomes" id="UP000281406">
    <property type="component" value="Unassembled WGS sequence"/>
</dbReference>
<dbReference type="InterPro" id="IPR035952">
    <property type="entry name" value="Rhomboid-like_sf"/>
</dbReference>
<evidence type="ECO:0000256" key="6">
    <source>
        <dbReference type="SAM" id="Phobius"/>
    </source>
</evidence>
<feature type="transmembrane region" description="Helical" evidence="6">
    <location>
        <begin position="21"/>
        <end position="44"/>
    </location>
</feature>
<dbReference type="PROSITE" id="PS51257">
    <property type="entry name" value="PROKAR_LIPOPROTEIN"/>
    <property type="match status" value="1"/>
</dbReference>
<dbReference type="GO" id="GO:0016020">
    <property type="term" value="C:membrane"/>
    <property type="evidence" value="ECO:0007669"/>
    <property type="project" value="UniProtKB-SubCell"/>
</dbReference>
<evidence type="ECO:0000256" key="4">
    <source>
        <dbReference type="ARBA" id="ARBA00023136"/>
    </source>
</evidence>
<evidence type="ECO:0000256" key="1">
    <source>
        <dbReference type="ARBA" id="ARBA00004141"/>
    </source>
</evidence>
<proteinExistence type="predicted"/>
<feature type="transmembrane region" description="Helical" evidence="6">
    <location>
        <begin position="64"/>
        <end position="88"/>
    </location>
</feature>
<accession>A0A3N0Z713</accession>
<feature type="transmembrane region" description="Helical" evidence="6">
    <location>
        <begin position="100"/>
        <end position="118"/>
    </location>
</feature>
<evidence type="ECO:0000313" key="8">
    <source>
        <dbReference type="EMBL" id="ROL54235.1"/>
    </source>
</evidence>
<evidence type="ECO:0000259" key="7">
    <source>
        <dbReference type="Pfam" id="PF01694"/>
    </source>
</evidence>
<keyword evidence="4 6" id="KW-0472">Membrane</keyword>
<dbReference type="Pfam" id="PF01694">
    <property type="entry name" value="Rhomboid"/>
    <property type="match status" value="1"/>
</dbReference>
<comment type="caution">
    <text evidence="8">The sequence shown here is derived from an EMBL/GenBank/DDBJ whole genome shotgun (WGS) entry which is preliminary data.</text>
</comment>
<dbReference type="Gene3D" id="1.20.1540.10">
    <property type="entry name" value="Rhomboid-like"/>
    <property type="match status" value="1"/>
</dbReference>
<keyword evidence="2 6" id="KW-0812">Transmembrane</keyword>
<dbReference type="AlphaFoldDB" id="A0A3N0Z713"/>
<dbReference type="SUPFAM" id="SSF144091">
    <property type="entry name" value="Rhomboid-like"/>
    <property type="match status" value="1"/>
</dbReference>
<reference evidence="8 9" key="1">
    <citation type="submission" date="2018-10" db="EMBL/GenBank/DDBJ databases">
        <title>Genome assembly for a Yunnan-Guizhou Plateau 3E fish, Anabarilius grahami (Regan), and its evolutionary and genetic applications.</title>
        <authorList>
            <person name="Jiang W."/>
        </authorList>
    </citation>
    <scope>NUCLEOTIDE SEQUENCE [LARGE SCALE GENOMIC DNA]</scope>
    <source>
        <strain evidence="8">AG-KIZ</strain>
        <tissue evidence="8">Muscle</tissue>
    </source>
</reference>
<gene>
    <name evidence="8" type="ORF">DPX16_10658</name>
</gene>
<feature type="region of interest" description="Disordered" evidence="5">
    <location>
        <begin position="295"/>
        <end position="380"/>
    </location>
</feature>
<dbReference type="EMBL" id="RJVU01007007">
    <property type="protein sequence ID" value="ROL54235.1"/>
    <property type="molecule type" value="Genomic_DNA"/>
</dbReference>
<keyword evidence="9" id="KW-1185">Reference proteome</keyword>
<evidence type="ECO:0000256" key="2">
    <source>
        <dbReference type="ARBA" id="ARBA00022692"/>
    </source>
</evidence>
<feature type="transmembrane region" description="Helical" evidence="6">
    <location>
        <begin position="168"/>
        <end position="196"/>
    </location>
</feature>
<feature type="domain" description="Peptidase S54 rhomboid" evidence="7">
    <location>
        <begin position="59"/>
        <end position="197"/>
    </location>
</feature>
<dbReference type="GO" id="GO:0004252">
    <property type="term" value="F:serine-type endopeptidase activity"/>
    <property type="evidence" value="ECO:0007669"/>
    <property type="project" value="InterPro"/>
</dbReference>
<evidence type="ECO:0000256" key="3">
    <source>
        <dbReference type="ARBA" id="ARBA00022989"/>
    </source>
</evidence>
<dbReference type="OrthoDB" id="10257275at2759"/>
<comment type="subcellular location">
    <subcellularLocation>
        <location evidence="1">Membrane</location>
        <topology evidence="1">Multi-pass membrane protein</topology>
    </subcellularLocation>
</comment>
<dbReference type="InterPro" id="IPR022764">
    <property type="entry name" value="Peptidase_S54_rhomboid_dom"/>
</dbReference>
<keyword evidence="3 6" id="KW-1133">Transmembrane helix</keyword>
<feature type="compositionally biased region" description="Basic residues" evidence="5">
    <location>
        <begin position="299"/>
        <end position="319"/>
    </location>
</feature>
<evidence type="ECO:0000256" key="5">
    <source>
        <dbReference type="SAM" id="MobiDB-lite"/>
    </source>
</evidence>